<evidence type="ECO:0000256" key="8">
    <source>
        <dbReference type="ARBA" id="ARBA00022741"/>
    </source>
</evidence>
<dbReference type="GO" id="GO:0006865">
    <property type="term" value="P:amino acid transport"/>
    <property type="evidence" value="ECO:0007669"/>
    <property type="project" value="UniProtKB-KW"/>
</dbReference>
<reference evidence="16 17" key="1">
    <citation type="submission" date="2016-10" db="EMBL/GenBank/DDBJ databases">
        <authorList>
            <person name="de Groot N.N."/>
        </authorList>
    </citation>
    <scope>NUCLEOTIDE SEQUENCE [LARGE SCALE GENOMIC DNA]</scope>
    <source>
        <strain evidence="16 17">DSM 22012</strain>
    </source>
</reference>
<evidence type="ECO:0000259" key="15">
    <source>
        <dbReference type="PROSITE" id="PS50928"/>
    </source>
</evidence>
<evidence type="ECO:0000256" key="3">
    <source>
        <dbReference type="ARBA" id="ARBA00005417"/>
    </source>
</evidence>
<evidence type="ECO:0000256" key="11">
    <source>
        <dbReference type="ARBA" id="ARBA00022989"/>
    </source>
</evidence>
<feature type="transmembrane region" description="Helical" evidence="13">
    <location>
        <begin position="89"/>
        <end position="110"/>
    </location>
</feature>
<dbReference type="OrthoDB" id="9802264at2"/>
<evidence type="ECO:0000256" key="6">
    <source>
        <dbReference type="ARBA" id="ARBA00022475"/>
    </source>
</evidence>
<dbReference type="InterPro" id="IPR035906">
    <property type="entry name" value="MetI-like_sf"/>
</dbReference>
<feature type="transmembrane region" description="Helical" evidence="13">
    <location>
        <begin position="190"/>
        <end position="216"/>
    </location>
</feature>
<keyword evidence="5 13" id="KW-0813">Transport</keyword>
<dbReference type="NCBIfam" id="TIGR01726">
    <property type="entry name" value="HEQRo_perm_3TM"/>
    <property type="match status" value="1"/>
</dbReference>
<evidence type="ECO:0000259" key="14">
    <source>
        <dbReference type="PROSITE" id="PS50893"/>
    </source>
</evidence>
<evidence type="ECO:0000256" key="9">
    <source>
        <dbReference type="ARBA" id="ARBA00022840"/>
    </source>
</evidence>
<evidence type="ECO:0000313" key="17">
    <source>
        <dbReference type="Proteomes" id="UP000236745"/>
    </source>
</evidence>
<dbReference type="Pfam" id="PF00528">
    <property type="entry name" value="BPD_transp_1"/>
    <property type="match status" value="1"/>
</dbReference>
<feature type="transmembrane region" description="Helical" evidence="13">
    <location>
        <begin position="16"/>
        <end position="45"/>
    </location>
</feature>
<proteinExistence type="inferred from homology"/>
<dbReference type="PROSITE" id="PS50893">
    <property type="entry name" value="ABC_TRANSPORTER_2"/>
    <property type="match status" value="1"/>
</dbReference>
<dbReference type="PANTHER" id="PTHR43166:SF9">
    <property type="entry name" value="GLUTAMATE_ASPARTATE IMPORT ATP-BINDING PROTEIN GLTL"/>
    <property type="match status" value="1"/>
</dbReference>
<dbReference type="SMART" id="SM00382">
    <property type="entry name" value="AAA"/>
    <property type="match status" value="1"/>
</dbReference>
<dbReference type="CDD" id="cd06261">
    <property type="entry name" value="TM_PBP2"/>
    <property type="match status" value="1"/>
</dbReference>
<feature type="domain" description="ABC transporter" evidence="14">
    <location>
        <begin position="260"/>
        <end position="500"/>
    </location>
</feature>
<dbReference type="InterPro" id="IPR027417">
    <property type="entry name" value="P-loop_NTPase"/>
</dbReference>
<dbReference type="PROSITE" id="PS00211">
    <property type="entry name" value="ABC_TRANSPORTER_1"/>
    <property type="match status" value="1"/>
</dbReference>
<evidence type="ECO:0000256" key="2">
    <source>
        <dbReference type="ARBA" id="ARBA00004429"/>
    </source>
</evidence>
<dbReference type="Gene3D" id="1.10.3720.10">
    <property type="entry name" value="MetI-like"/>
    <property type="match status" value="1"/>
</dbReference>
<evidence type="ECO:0000313" key="16">
    <source>
        <dbReference type="EMBL" id="SEG31126.1"/>
    </source>
</evidence>
<evidence type="ECO:0000256" key="10">
    <source>
        <dbReference type="ARBA" id="ARBA00022970"/>
    </source>
</evidence>
<dbReference type="PANTHER" id="PTHR43166">
    <property type="entry name" value="AMINO ACID IMPORT ATP-BINDING PROTEIN"/>
    <property type="match status" value="1"/>
</dbReference>
<keyword evidence="7 13" id="KW-0812">Transmembrane</keyword>
<comment type="subcellular location">
    <subcellularLocation>
        <location evidence="2">Cell inner membrane</location>
        <topology evidence="2">Multi-pass membrane protein</topology>
    </subcellularLocation>
    <subcellularLocation>
        <location evidence="1">Cell inner membrane</location>
        <topology evidence="1">Peripheral membrane protein</topology>
    </subcellularLocation>
    <subcellularLocation>
        <location evidence="13">Cell membrane</location>
        <topology evidence="13">Multi-pass membrane protein</topology>
    </subcellularLocation>
</comment>
<dbReference type="SUPFAM" id="SSF52540">
    <property type="entry name" value="P-loop containing nucleoside triphosphate hydrolases"/>
    <property type="match status" value="1"/>
</dbReference>
<dbReference type="InterPro" id="IPR000515">
    <property type="entry name" value="MetI-like"/>
</dbReference>
<organism evidence="16 17">
    <name type="scientific">Marinobacterium lutimaris</name>
    <dbReference type="NCBI Taxonomy" id="568106"/>
    <lineage>
        <taxon>Bacteria</taxon>
        <taxon>Pseudomonadati</taxon>
        <taxon>Pseudomonadota</taxon>
        <taxon>Gammaproteobacteria</taxon>
        <taxon>Oceanospirillales</taxon>
        <taxon>Oceanospirillaceae</taxon>
        <taxon>Marinobacterium</taxon>
    </lineage>
</organism>
<dbReference type="GO" id="GO:0016887">
    <property type="term" value="F:ATP hydrolysis activity"/>
    <property type="evidence" value="ECO:0007669"/>
    <property type="project" value="InterPro"/>
</dbReference>
<keyword evidence="17" id="KW-1185">Reference proteome</keyword>
<sequence>MSLDWDYFFSLFTLAAFWKACVTVVVLSTLSWGIGLALGFLVASAKMSSHRWLNIPAGLYVWFFRSVPLLVVLVFVFNLPQLFPSTGSFLGVPFIAGLVSLVVTEAAYMAEIHRSGLLSVAKGQREAGHALNIGFLGVQRMIVIPQAIRISMPSLINEYVTIIKLSSLVSAISLPELLQTGQRLYAQNFLVLETLLAVAVYYVMIVTVFGSVLQWAEKKLDVPSRRPGTLSDAECERLRKEVQPLPTRQPAPSHGAPKALQLRGIQKSYGEHQVLKSVDMNVGIGEVISVIGPSGSGKTTLIRTVNMLEELNGGEIVLFGEDFIKGGTTPDRNRVRAGMQRIGMVFQSFNLFPHKTALENIMMAPRYHGKPAELEVNRKQALYLLDRVGLLMHADKYPHQLSGGQQQRVAIARTLALSPDIILFDEPTSALDPEMVGEVLKVIQDLAKEGMTLIIVTHEMDFALSVSDRVVMMEHGVIQADASPAQIINADSSTPNLLRAREFMGKAEAIA</sequence>
<keyword evidence="9 16" id="KW-0067">ATP-binding</keyword>
<comment type="similarity">
    <text evidence="4">Belongs to the binding-protein-dependent transport system permease family. HisMQ subfamily.</text>
</comment>
<dbReference type="EMBL" id="FNVQ01000001">
    <property type="protein sequence ID" value="SEG31126.1"/>
    <property type="molecule type" value="Genomic_DNA"/>
</dbReference>
<feature type="transmembrane region" description="Helical" evidence="13">
    <location>
        <begin position="57"/>
        <end position="77"/>
    </location>
</feature>
<dbReference type="Gene3D" id="3.40.50.300">
    <property type="entry name" value="P-loop containing nucleotide triphosphate hydrolases"/>
    <property type="match status" value="1"/>
</dbReference>
<keyword evidence="10" id="KW-0029">Amino-acid transport</keyword>
<name>A0A1H5Z6X4_9GAMM</name>
<dbReference type="SUPFAM" id="SSF161098">
    <property type="entry name" value="MetI-like"/>
    <property type="match status" value="1"/>
</dbReference>
<accession>A0A1H5Z6X4</accession>
<dbReference type="Proteomes" id="UP000236745">
    <property type="component" value="Unassembled WGS sequence"/>
</dbReference>
<evidence type="ECO:0000256" key="7">
    <source>
        <dbReference type="ARBA" id="ARBA00022692"/>
    </source>
</evidence>
<keyword evidence="12 13" id="KW-0472">Membrane</keyword>
<keyword evidence="11 13" id="KW-1133">Transmembrane helix</keyword>
<dbReference type="InterPro" id="IPR003439">
    <property type="entry name" value="ABC_transporter-like_ATP-bd"/>
</dbReference>
<evidence type="ECO:0000256" key="5">
    <source>
        <dbReference type="ARBA" id="ARBA00022448"/>
    </source>
</evidence>
<dbReference type="InterPro" id="IPR050086">
    <property type="entry name" value="MetN_ABC_transporter-like"/>
</dbReference>
<dbReference type="AlphaFoldDB" id="A0A1H5Z6X4"/>
<dbReference type="PROSITE" id="PS50928">
    <property type="entry name" value="ABC_TM1"/>
    <property type="match status" value="1"/>
</dbReference>
<dbReference type="InterPro" id="IPR003593">
    <property type="entry name" value="AAA+_ATPase"/>
</dbReference>
<gene>
    <name evidence="16" type="ORF">SAMN05444390_1012011</name>
</gene>
<evidence type="ECO:0000256" key="12">
    <source>
        <dbReference type="ARBA" id="ARBA00023136"/>
    </source>
</evidence>
<dbReference type="GO" id="GO:0005524">
    <property type="term" value="F:ATP binding"/>
    <property type="evidence" value="ECO:0007669"/>
    <property type="project" value="UniProtKB-KW"/>
</dbReference>
<evidence type="ECO:0000256" key="13">
    <source>
        <dbReference type="RuleBase" id="RU363032"/>
    </source>
</evidence>
<dbReference type="GO" id="GO:0043190">
    <property type="term" value="C:ATP-binding cassette (ABC) transporter complex"/>
    <property type="evidence" value="ECO:0007669"/>
    <property type="project" value="InterPro"/>
</dbReference>
<dbReference type="CDD" id="cd03262">
    <property type="entry name" value="ABC_HisP_GlnQ"/>
    <property type="match status" value="1"/>
</dbReference>
<keyword evidence="8" id="KW-0547">Nucleotide-binding</keyword>
<dbReference type="GO" id="GO:0022857">
    <property type="term" value="F:transmembrane transporter activity"/>
    <property type="evidence" value="ECO:0007669"/>
    <property type="project" value="InterPro"/>
</dbReference>
<keyword evidence="6" id="KW-1003">Cell membrane</keyword>
<feature type="domain" description="ABC transmembrane type-1" evidence="15">
    <location>
        <begin position="17"/>
        <end position="213"/>
    </location>
</feature>
<evidence type="ECO:0000256" key="4">
    <source>
        <dbReference type="ARBA" id="ARBA00010072"/>
    </source>
</evidence>
<dbReference type="InterPro" id="IPR010065">
    <property type="entry name" value="AA_ABC_transptr_permease_3TM"/>
</dbReference>
<dbReference type="RefSeq" id="WP_104002865.1">
    <property type="nucleotide sequence ID" value="NZ_FNVQ01000001.1"/>
</dbReference>
<comment type="similarity">
    <text evidence="3">Belongs to the ABC transporter superfamily.</text>
</comment>
<dbReference type="InterPro" id="IPR017871">
    <property type="entry name" value="ABC_transporter-like_CS"/>
</dbReference>
<dbReference type="Pfam" id="PF00005">
    <property type="entry name" value="ABC_tran"/>
    <property type="match status" value="1"/>
</dbReference>
<protein>
    <submittedName>
        <fullName evidence="16">Amino acid ABC transporter membrane protein, PAAT family /amino acid ABC transporter ATP-binding protein, PAAT family</fullName>
    </submittedName>
</protein>
<evidence type="ECO:0000256" key="1">
    <source>
        <dbReference type="ARBA" id="ARBA00004417"/>
    </source>
</evidence>